<dbReference type="EMBL" id="CP159206">
    <property type="protein sequence ID" value="XCF18356.1"/>
    <property type="molecule type" value="Genomic_DNA"/>
</dbReference>
<proteinExistence type="predicted"/>
<name>A0AAU8CIN7_9EURY</name>
<protein>
    <submittedName>
        <fullName evidence="1">Uncharacterized protein</fullName>
    </submittedName>
</protein>
<dbReference type="KEGG" id="hanx:ABSL23_16940"/>
<dbReference type="GeneID" id="91110871"/>
<dbReference type="AlphaFoldDB" id="A0AAU8CIN7"/>
<reference evidence="1" key="1">
    <citation type="submission" date="2024-06" db="EMBL/GenBank/DDBJ databases">
        <title>Genome Sequence of an extremely halophilic archaeon isolated from Permian era halite, Salado Formation, Carlsbad, New Mexico: Halobacterium sp. strain NMX12-1.</title>
        <authorList>
            <person name="Sotoa L."/>
            <person name="DasSarma P."/>
            <person name="Anton B.P."/>
            <person name="Vincze T."/>
            <person name="Verma I."/>
            <person name="Eralp B."/>
            <person name="Powers D.W."/>
            <person name="Dozier B.L."/>
            <person name="Roberts R.J."/>
            <person name="DasSarma S."/>
        </authorList>
    </citation>
    <scope>NUCLEOTIDE SEQUENCE</scope>
    <source>
        <strain evidence="1">NMX12-1</strain>
        <plasmid evidence="1">pNMX12-1_119</plasmid>
    </source>
</reference>
<keyword evidence="1" id="KW-0614">Plasmid</keyword>
<gene>
    <name evidence="1" type="ORF">ABSL23_16940</name>
</gene>
<evidence type="ECO:0000313" key="1">
    <source>
        <dbReference type="EMBL" id="XCF18356.1"/>
    </source>
</evidence>
<geneLocation type="plasmid" evidence="1">
    <name>pNMX12-1_119</name>
</geneLocation>
<organism evidence="1">
    <name type="scientific">Halobacterium sp. NMX12-1</name>
    <dbReference type="NCBI Taxonomy" id="3166650"/>
    <lineage>
        <taxon>Archaea</taxon>
        <taxon>Methanobacteriati</taxon>
        <taxon>Methanobacteriota</taxon>
        <taxon>Stenosarchaea group</taxon>
        <taxon>Halobacteria</taxon>
        <taxon>Halobacteriales</taxon>
        <taxon>Halobacteriaceae</taxon>
        <taxon>Halobacterium</taxon>
    </lineage>
</organism>
<dbReference type="RefSeq" id="WP_353635628.1">
    <property type="nucleotide sequence ID" value="NZ_CP159206.1"/>
</dbReference>
<accession>A0AAU8CIN7</accession>
<sequence>MQAHIFAEESNTTGEDRDQSVKEYYGGLFEMVAGLDDELAEFADTRLHILSKEYGVARGEERMSAVYASEQNSVGGDGMAEQARAELLDAAADAEVMVILLSTDVFQETVEQVWDELVETAKPESIWCLGAARSSLEGLDFEELEGKGCTFLTYQRVGVARIGTDTREELLEAVKQKAAQ</sequence>